<name>A0ABU8LMW6_9MICO</name>
<comment type="similarity">
    <text evidence="1 4">Belongs to the purine/pyrimidine phosphoribosyltransferase family. PyrR subfamily.</text>
</comment>
<dbReference type="Gene3D" id="3.40.50.2020">
    <property type="match status" value="1"/>
</dbReference>
<organism evidence="6 7">
    <name type="scientific">Microbacterium istanbulense</name>
    <dbReference type="NCBI Taxonomy" id="3122049"/>
    <lineage>
        <taxon>Bacteria</taxon>
        <taxon>Bacillati</taxon>
        <taxon>Actinomycetota</taxon>
        <taxon>Actinomycetes</taxon>
        <taxon>Micrococcales</taxon>
        <taxon>Microbacteriaceae</taxon>
        <taxon>Microbacterium</taxon>
    </lineage>
</organism>
<dbReference type="InterPro" id="IPR029057">
    <property type="entry name" value="PRTase-like"/>
</dbReference>
<dbReference type="HAMAP" id="MF_01219">
    <property type="entry name" value="PyrR"/>
    <property type="match status" value="1"/>
</dbReference>
<dbReference type="PANTHER" id="PTHR11608">
    <property type="entry name" value="BIFUNCTIONAL PROTEIN PYRR"/>
    <property type="match status" value="1"/>
</dbReference>
<comment type="function">
    <text evidence="4">Regulates the transcription of the pyrimidine nucleotide (pyr) operon in response to exogenous pyrimidines.</text>
</comment>
<keyword evidence="7" id="KW-1185">Reference proteome</keyword>
<comment type="function">
    <text evidence="4">Also displays a weak uracil phosphoribosyltransferase activity which is not physiologically significant.</text>
</comment>
<dbReference type="NCBIfam" id="NF003547">
    <property type="entry name" value="PRK05205.1-3"/>
    <property type="match status" value="1"/>
</dbReference>
<comment type="caution">
    <text evidence="6">The sequence shown here is derived from an EMBL/GenBank/DDBJ whole genome shotgun (WGS) entry which is preliminary data.</text>
</comment>
<dbReference type="NCBIfam" id="NF003549">
    <property type="entry name" value="PRK05205.1-5"/>
    <property type="match status" value="1"/>
</dbReference>
<reference evidence="6 7" key="1">
    <citation type="submission" date="2024-02" db="EMBL/GenBank/DDBJ databases">
        <authorList>
            <person name="Saticioglu I.B."/>
        </authorList>
    </citation>
    <scope>NUCLEOTIDE SEQUENCE [LARGE SCALE GENOMIC DNA]</scope>
    <source>
        <strain evidence="6 7">Mu-43</strain>
    </source>
</reference>
<evidence type="ECO:0000256" key="1">
    <source>
        <dbReference type="ARBA" id="ARBA00005565"/>
    </source>
</evidence>
<comment type="catalytic activity">
    <reaction evidence="4">
        <text>UMP + diphosphate = 5-phospho-alpha-D-ribose 1-diphosphate + uracil</text>
        <dbReference type="Rhea" id="RHEA:13017"/>
        <dbReference type="ChEBI" id="CHEBI:17568"/>
        <dbReference type="ChEBI" id="CHEBI:33019"/>
        <dbReference type="ChEBI" id="CHEBI:57865"/>
        <dbReference type="ChEBI" id="CHEBI:58017"/>
        <dbReference type="EC" id="2.4.2.9"/>
    </reaction>
</comment>
<evidence type="ECO:0000259" key="5">
    <source>
        <dbReference type="Pfam" id="PF00156"/>
    </source>
</evidence>
<evidence type="ECO:0000256" key="2">
    <source>
        <dbReference type="ARBA" id="ARBA00023015"/>
    </source>
</evidence>
<protein>
    <recommendedName>
        <fullName evidence="4">Bifunctional protein PyrR</fullName>
    </recommendedName>
    <domain>
        <recommendedName>
            <fullName evidence="4">Pyrimidine operon regulatory protein</fullName>
        </recommendedName>
    </domain>
    <domain>
        <recommendedName>
            <fullName evidence="4">Uracil phosphoribosyltransferase</fullName>
            <shortName evidence="4">UPRTase</shortName>
            <ecNumber evidence="4">2.4.2.9</ecNumber>
        </recommendedName>
    </domain>
</protein>
<dbReference type="Pfam" id="PF00156">
    <property type="entry name" value="Pribosyltran"/>
    <property type="match status" value="1"/>
</dbReference>
<keyword evidence="4 6" id="KW-0808">Transferase</keyword>
<gene>
    <name evidence="4 6" type="primary">pyrR</name>
    <name evidence="6" type="ORF">WDU93_13300</name>
</gene>
<evidence type="ECO:0000313" key="6">
    <source>
        <dbReference type="EMBL" id="MEJ1092661.1"/>
    </source>
</evidence>
<keyword evidence="2 4" id="KW-0805">Transcription regulation</keyword>
<accession>A0ABU8LMW6</accession>
<dbReference type="EMBL" id="JBBDGN010000015">
    <property type="protein sequence ID" value="MEJ1092661.1"/>
    <property type="molecule type" value="Genomic_DNA"/>
</dbReference>
<feature type="short sequence motif" description="PRPP-binding" evidence="4">
    <location>
        <begin position="98"/>
        <end position="110"/>
    </location>
</feature>
<evidence type="ECO:0000313" key="7">
    <source>
        <dbReference type="Proteomes" id="UP001366085"/>
    </source>
</evidence>
<keyword evidence="4 6" id="KW-0328">Glycosyltransferase</keyword>
<dbReference type="RefSeq" id="WP_337321435.1">
    <property type="nucleotide sequence ID" value="NZ_JBBDGN010000015.1"/>
</dbReference>
<sequence>MSTRSVLQEADISRALTRIAHEILESNRGAHDLVLLGIPTRGTTLAHRLALLIESIAQEPVGVGSLDVTLFRDDLAKHPTRSPHPTQIPAGGIDGKTVVLVDDVLFSGRSIRAALDAIQSIGRPAAVRLAILIDRGHRELPIRPDFVGKNIPSARTERVNVRLFENDGAEEVTIGE</sequence>
<dbReference type="InterPro" id="IPR050137">
    <property type="entry name" value="PyrR_bifunctional"/>
</dbReference>
<dbReference type="EC" id="2.4.2.9" evidence="4"/>
<dbReference type="GO" id="GO:0004845">
    <property type="term" value="F:uracil phosphoribosyltransferase activity"/>
    <property type="evidence" value="ECO:0007669"/>
    <property type="project" value="UniProtKB-EC"/>
</dbReference>
<dbReference type="InterPro" id="IPR000836">
    <property type="entry name" value="PRTase_dom"/>
</dbReference>
<evidence type="ECO:0000256" key="3">
    <source>
        <dbReference type="ARBA" id="ARBA00023163"/>
    </source>
</evidence>
<dbReference type="PANTHER" id="PTHR11608:SF0">
    <property type="entry name" value="BIFUNCTIONAL PROTEIN PYRR"/>
    <property type="match status" value="1"/>
</dbReference>
<dbReference type="CDD" id="cd06223">
    <property type="entry name" value="PRTases_typeI"/>
    <property type="match status" value="1"/>
</dbReference>
<evidence type="ECO:0000256" key="4">
    <source>
        <dbReference type="HAMAP-Rule" id="MF_01219"/>
    </source>
</evidence>
<dbReference type="InterPro" id="IPR023050">
    <property type="entry name" value="PyrR"/>
</dbReference>
<keyword evidence="3 4" id="KW-0804">Transcription</keyword>
<proteinExistence type="inferred from homology"/>
<dbReference type="SUPFAM" id="SSF53271">
    <property type="entry name" value="PRTase-like"/>
    <property type="match status" value="1"/>
</dbReference>
<feature type="domain" description="Phosphoribosyltransferase" evidence="5">
    <location>
        <begin position="6"/>
        <end position="150"/>
    </location>
</feature>
<dbReference type="Proteomes" id="UP001366085">
    <property type="component" value="Unassembled WGS sequence"/>
</dbReference>